<protein>
    <submittedName>
        <fullName evidence="2">Uncharacterized protein</fullName>
    </submittedName>
</protein>
<dbReference type="AlphaFoldDB" id="R5VS91"/>
<dbReference type="EMBL" id="CBAT010000033">
    <property type="protein sequence ID" value="CCZ86396.1"/>
    <property type="molecule type" value="Genomic_DNA"/>
</dbReference>
<feature type="compositionally biased region" description="Polar residues" evidence="1">
    <location>
        <begin position="55"/>
        <end position="73"/>
    </location>
</feature>
<dbReference type="Proteomes" id="UP000018372">
    <property type="component" value="Unassembled WGS sequence"/>
</dbReference>
<feature type="region of interest" description="Disordered" evidence="1">
    <location>
        <begin position="256"/>
        <end position="280"/>
    </location>
</feature>
<evidence type="ECO:0000313" key="2">
    <source>
        <dbReference type="EMBL" id="CCZ86396.1"/>
    </source>
</evidence>
<accession>R5VS91</accession>
<feature type="compositionally biased region" description="Low complexity" evidence="1">
    <location>
        <begin position="30"/>
        <end position="41"/>
    </location>
</feature>
<proteinExistence type="predicted"/>
<feature type="compositionally biased region" description="Polar residues" evidence="1">
    <location>
        <begin position="347"/>
        <end position="359"/>
    </location>
</feature>
<feature type="compositionally biased region" description="Basic and acidic residues" evidence="1">
    <location>
        <begin position="337"/>
        <end position="346"/>
    </location>
</feature>
<name>R5VS91_9BACT</name>
<comment type="caution">
    <text evidence="2">The sequence shown here is derived from an EMBL/GenBank/DDBJ whole genome shotgun (WGS) entry which is preliminary data.</text>
</comment>
<evidence type="ECO:0000256" key="1">
    <source>
        <dbReference type="SAM" id="MobiDB-lite"/>
    </source>
</evidence>
<sequence length="365" mass="41346">MGLFDFIKKNPSVDTSRLPEFENYGQSPESFSNFQFSRSNQGVKPDKTKVEQPVTPVSSAEQVRAATNQAMQEQTEKKPTTPDDVFTTLLRERYQESEDSLKRQRAAEFWGNLANLFGQTVSSAAGARMFSPIKSNTQQYNQAIDRLRDSYNDTLLNYNLSTARAERAAKAEQDKINLKFERDKALAEIQANLKAGLIDKQKAADLEKQARKAKDAKELEGVKNDFRMKLARYNQGAATGRTKMNNEAAMEREKYRQQEIAKRNGNAGSSSGKKNKYPKMKFGQDGAVTYDLNKDTGVARMYNEGVRIGYFPQQFDDPTKKGMTIDDMREAILTATGDKRPVHDRQQGWSLRDNNNNGWSLKDIE</sequence>
<reference evidence="2" key="1">
    <citation type="submission" date="2012-11" db="EMBL/GenBank/DDBJ databases">
        <title>Dependencies among metagenomic species, viruses, plasmids and units of genetic variation.</title>
        <authorList>
            <person name="Nielsen H.B."/>
            <person name="Almeida M."/>
            <person name="Juncker A.S."/>
            <person name="Rasmussen S."/>
            <person name="Li J."/>
            <person name="Sunagawa S."/>
            <person name="Plichta D."/>
            <person name="Gautier L."/>
            <person name="Le Chatelier E."/>
            <person name="Peletier E."/>
            <person name="Bonde I."/>
            <person name="Nielsen T."/>
            <person name="Manichanh C."/>
            <person name="Arumugam M."/>
            <person name="Batto J."/>
            <person name="Santos M.B.Q.D."/>
            <person name="Blom N."/>
            <person name="Borruel N."/>
            <person name="Burgdorf K.S."/>
            <person name="Boumezbeur F."/>
            <person name="Casellas F."/>
            <person name="Dore J."/>
            <person name="Guarner F."/>
            <person name="Hansen T."/>
            <person name="Hildebrand F."/>
            <person name="Kaas R.S."/>
            <person name="Kennedy S."/>
            <person name="Kristiansen K."/>
            <person name="Kultima J.R."/>
            <person name="Leonard P."/>
            <person name="Levenez F."/>
            <person name="Lund O."/>
            <person name="Moumen B."/>
            <person name="Le Paslier D."/>
            <person name="Pons N."/>
            <person name="Pedersen O."/>
            <person name="Prifti E."/>
            <person name="Qin J."/>
            <person name="Raes J."/>
            <person name="Tap J."/>
            <person name="Tims S."/>
            <person name="Ussery D.W."/>
            <person name="Yamada T."/>
            <person name="MetaHit consortium"/>
            <person name="Renault P."/>
            <person name="Sicheritz-Ponten T."/>
            <person name="Bork P."/>
            <person name="Wang J."/>
            <person name="Brunak S."/>
            <person name="Ehrlich S.D."/>
        </authorList>
    </citation>
    <scope>NUCLEOTIDE SEQUENCE [LARGE SCALE GENOMIC DNA]</scope>
</reference>
<organism evidence="2 3">
    <name type="scientific">Phocaeicola plebeius CAG:211</name>
    <dbReference type="NCBI Taxonomy" id="1263052"/>
    <lineage>
        <taxon>Bacteria</taxon>
        <taxon>Pseudomonadati</taxon>
        <taxon>Bacteroidota</taxon>
        <taxon>Bacteroidia</taxon>
        <taxon>Bacteroidales</taxon>
        <taxon>Bacteroidaceae</taxon>
        <taxon>Phocaeicola</taxon>
    </lineage>
</organism>
<feature type="region of interest" description="Disordered" evidence="1">
    <location>
        <begin position="15"/>
        <end position="82"/>
    </location>
</feature>
<evidence type="ECO:0000313" key="3">
    <source>
        <dbReference type="Proteomes" id="UP000018372"/>
    </source>
</evidence>
<gene>
    <name evidence="2" type="ORF">BN536_01322</name>
</gene>
<feature type="region of interest" description="Disordered" evidence="1">
    <location>
        <begin position="336"/>
        <end position="365"/>
    </location>
</feature>